<sequence length="449" mass="50909">MRNPLKTHSFFTKLCLLIIAGAVSLFWLIDVLASYTEIKMSQLEMRHQNTLRHYGQHAEKLYLAGDLETLKQYIDTIEQNENTWAAVVQKQVTPLANGTLTPLFSDHISLGRDVSWKIHLYFNYNPIMDVPFADKKTHFLIQLPAHMRPGDYWKLAYLTLQFILPMIFLAGFCILIYRAIMVPLKQLEHATQDFAAGKLGTRISDKISTTDSEFKKIAATFDQMADCIEHTIESQRQFIADFSHEIRTPIARVETALNCAEHAIETQNMLVRIRKDCTAMRTLAEDTLTLTWLENESATMRQNIDLDTFDLIDLIDSIIEDVQFEAPHIKFFTHCASSLKIHSNSRILGQVIENLLRNASRYAKNHITVSMPNPHEIHITDDGCGVPNDALDDIFKPFFRVTSAQKSNGFGLGLALCKRHIHHLGGHISAHNQDAGGLTISISLNKLSP</sequence>
<dbReference type="EC" id="2.7.13.3" evidence="3"/>
<evidence type="ECO:0000259" key="12">
    <source>
        <dbReference type="PROSITE" id="PS50109"/>
    </source>
</evidence>
<keyword evidence="10 11" id="KW-0472">Membrane</keyword>
<keyword evidence="15" id="KW-1185">Reference proteome</keyword>
<dbReference type="SMART" id="SM00388">
    <property type="entry name" value="HisKA"/>
    <property type="match status" value="1"/>
</dbReference>
<dbReference type="Pfam" id="PF00672">
    <property type="entry name" value="HAMP"/>
    <property type="match status" value="1"/>
</dbReference>
<dbReference type="PANTHER" id="PTHR45436:SF5">
    <property type="entry name" value="SENSOR HISTIDINE KINASE TRCS"/>
    <property type="match status" value="1"/>
</dbReference>
<reference evidence="14 15" key="1">
    <citation type="submission" date="2015-03" db="EMBL/GenBank/DDBJ databases">
        <title>Genome sequence of Pseudoalteromonas aurantia.</title>
        <authorList>
            <person name="Xie B.-B."/>
            <person name="Rong J.-C."/>
            <person name="Qin Q.-L."/>
            <person name="Zhang Y.-Z."/>
        </authorList>
    </citation>
    <scope>NUCLEOTIDE SEQUENCE [LARGE SCALE GENOMIC DNA]</scope>
    <source>
        <strain evidence="14 15">208</strain>
    </source>
</reference>
<dbReference type="PROSITE" id="PS50885">
    <property type="entry name" value="HAMP"/>
    <property type="match status" value="1"/>
</dbReference>
<dbReference type="RefSeq" id="WP_192509966.1">
    <property type="nucleotide sequence ID" value="NZ_AQGV01000015.1"/>
</dbReference>
<dbReference type="InterPro" id="IPR003661">
    <property type="entry name" value="HisK_dim/P_dom"/>
</dbReference>
<dbReference type="Gene3D" id="6.10.340.10">
    <property type="match status" value="1"/>
</dbReference>
<keyword evidence="9" id="KW-0902">Two-component regulatory system</keyword>
<evidence type="ECO:0000256" key="3">
    <source>
        <dbReference type="ARBA" id="ARBA00012438"/>
    </source>
</evidence>
<feature type="domain" description="HAMP" evidence="13">
    <location>
        <begin position="178"/>
        <end position="233"/>
    </location>
</feature>
<dbReference type="SUPFAM" id="SSF47384">
    <property type="entry name" value="Homodimeric domain of signal transducing histidine kinase"/>
    <property type="match status" value="1"/>
</dbReference>
<organism evidence="14 15">
    <name type="scientific">Pseudoalteromonas aurantia 208</name>
    <dbReference type="NCBI Taxonomy" id="1314867"/>
    <lineage>
        <taxon>Bacteria</taxon>
        <taxon>Pseudomonadati</taxon>
        <taxon>Pseudomonadota</taxon>
        <taxon>Gammaproteobacteria</taxon>
        <taxon>Alteromonadales</taxon>
        <taxon>Pseudoalteromonadaceae</taxon>
        <taxon>Pseudoalteromonas</taxon>
    </lineage>
</organism>
<evidence type="ECO:0000313" key="15">
    <source>
        <dbReference type="Proteomes" id="UP000615755"/>
    </source>
</evidence>
<dbReference type="InterPro" id="IPR036890">
    <property type="entry name" value="HATPase_C_sf"/>
</dbReference>
<evidence type="ECO:0000256" key="9">
    <source>
        <dbReference type="ARBA" id="ARBA00023012"/>
    </source>
</evidence>
<dbReference type="InterPro" id="IPR003660">
    <property type="entry name" value="HAMP_dom"/>
</dbReference>
<dbReference type="SMART" id="SM00387">
    <property type="entry name" value="HATPase_c"/>
    <property type="match status" value="1"/>
</dbReference>
<dbReference type="CDD" id="cd00082">
    <property type="entry name" value="HisKA"/>
    <property type="match status" value="1"/>
</dbReference>
<keyword evidence="6 11" id="KW-0812">Transmembrane</keyword>
<protein>
    <recommendedName>
        <fullName evidence="3">histidine kinase</fullName>
        <ecNumber evidence="3">2.7.13.3</ecNumber>
    </recommendedName>
</protein>
<evidence type="ECO:0000256" key="11">
    <source>
        <dbReference type="SAM" id="Phobius"/>
    </source>
</evidence>
<dbReference type="PROSITE" id="PS50109">
    <property type="entry name" value="HIS_KIN"/>
    <property type="match status" value="1"/>
</dbReference>
<dbReference type="Gene3D" id="3.30.565.10">
    <property type="entry name" value="Histidine kinase-like ATPase, C-terminal domain"/>
    <property type="match status" value="1"/>
</dbReference>
<keyword evidence="7" id="KW-0418">Kinase</keyword>
<evidence type="ECO:0000256" key="1">
    <source>
        <dbReference type="ARBA" id="ARBA00000085"/>
    </source>
</evidence>
<dbReference type="SUPFAM" id="SSF55874">
    <property type="entry name" value="ATPase domain of HSP90 chaperone/DNA topoisomerase II/histidine kinase"/>
    <property type="match status" value="1"/>
</dbReference>
<evidence type="ECO:0000256" key="4">
    <source>
        <dbReference type="ARBA" id="ARBA00022553"/>
    </source>
</evidence>
<proteinExistence type="predicted"/>
<evidence type="ECO:0000256" key="5">
    <source>
        <dbReference type="ARBA" id="ARBA00022679"/>
    </source>
</evidence>
<dbReference type="InterPro" id="IPR036097">
    <property type="entry name" value="HisK_dim/P_sf"/>
</dbReference>
<evidence type="ECO:0000256" key="2">
    <source>
        <dbReference type="ARBA" id="ARBA00004370"/>
    </source>
</evidence>
<keyword evidence="5" id="KW-0808">Transferase</keyword>
<feature type="domain" description="Histidine kinase" evidence="12">
    <location>
        <begin position="241"/>
        <end position="448"/>
    </location>
</feature>
<evidence type="ECO:0000259" key="13">
    <source>
        <dbReference type="PROSITE" id="PS50885"/>
    </source>
</evidence>
<dbReference type="CDD" id="cd06225">
    <property type="entry name" value="HAMP"/>
    <property type="match status" value="1"/>
</dbReference>
<dbReference type="InterPro" id="IPR038428">
    <property type="entry name" value="HK_sensor_dom_sf"/>
</dbReference>
<evidence type="ECO:0000313" key="14">
    <source>
        <dbReference type="EMBL" id="MBE0370945.1"/>
    </source>
</evidence>
<dbReference type="Pfam" id="PF16750">
    <property type="entry name" value="HK_sensor"/>
    <property type="match status" value="1"/>
</dbReference>
<dbReference type="InterPro" id="IPR031930">
    <property type="entry name" value="HK_sensor"/>
</dbReference>
<comment type="subcellular location">
    <subcellularLocation>
        <location evidence="2">Membrane</location>
    </subcellularLocation>
</comment>
<evidence type="ECO:0000256" key="8">
    <source>
        <dbReference type="ARBA" id="ARBA00022989"/>
    </source>
</evidence>
<name>A0ABR9EIW5_9GAMM</name>
<dbReference type="SMART" id="SM00304">
    <property type="entry name" value="HAMP"/>
    <property type="match status" value="1"/>
</dbReference>
<dbReference type="InterPro" id="IPR050428">
    <property type="entry name" value="TCS_sensor_his_kinase"/>
</dbReference>
<dbReference type="Pfam" id="PF00512">
    <property type="entry name" value="HisKA"/>
    <property type="match status" value="1"/>
</dbReference>
<dbReference type="PRINTS" id="PR00344">
    <property type="entry name" value="BCTRLSENSOR"/>
</dbReference>
<keyword evidence="8 11" id="KW-1133">Transmembrane helix</keyword>
<comment type="caution">
    <text evidence="14">The sequence shown here is derived from an EMBL/GenBank/DDBJ whole genome shotgun (WGS) entry which is preliminary data.</text>
</comment>
<dbReference type="EMBL" id="AQGV01000015">
    <property type="protein sequence ID" value="MBE0370945.1"/>
    <property type="molecule type" value="Genomic_DNA"/>
</dbReference>
<dbReference type="Gene3D" id="3.30.450.170">
    <property type="entry name" value="Two-component histidine kinase, sensor domain"/>
    <property type="match status" value="1"/>
</dbReference>
<accession>A0ABR9EIW5</accession>
<comment type="catalytic activity">
    <reaction evidence="1">
        <text>ATP + protein L-histidine = ADP + protein N-phospho-L-histidine.</text>
        <dbReference type="EC" id="2.7.13.3"/>
    </reaction>
</comment>
<feature type="transmembrane region" description="Helical" evidence="11">
    <location>
        <begin position="155"/>
        <end position="177"/>
    </location>
</feature>
<dbReference type="Gene3D" id="1.10.287.130">
    <property type="match status" value="1"/>
</dbReference>
<dbReference type="InterPro" id="IPR003594">
    <property type="entry name" value="HATPase_dom"/>
</dbReference>
<evidence type="ECO:0000256" key="6">
    <source>
        <dbReference type="ARBA" id="ARBA00022692"/>
    </source>
</evidence>
<evidence type="ECO:0000256" key="7">
    <source>
        <dbReference type="ARBA" id="ARBA00022777"/>
    </source>
</evidence>
<dbReference type="Pfam" id="PF02518">
    <property type="entry name" value="HATPase_c"/>
    <property type="match status" value="1"/>
</dbReference>
<dbReference type="InterPro" id="IPR005467">
    <property type="entry name" value="His_kinase_dom"/>
</dbReference>
<dbReference type="Proteomes" id="UP000615755">
    <property type="component" value="Unassembled WGS sequence"/>
</dbReference>
<dbReference type="InterPro" id="IPR004358">
    <property type="entry name" value="Sig_transdc_His_kin-like_C"/>
</dbReference>
<dbReference type="PANTHER" id="PTHR45436">
    <property type="entry name" value="SENSOR HISTIDINE KINASE YKOH"/>
    <property type="match status" value="1"/>
</dbReference>
<keyword evidence="4" id="KW-0597">Phosphoprotein</keyword>
<evidence type="ECO:0000256" key="10">
    <source>
        <dbReference type="ARBA" id="ARBA00023136"/>
    </source>
</evidence>
<gene>
    <name evidence="14" type="ORF">PAUR_b1082</name>
</gene>